<evidence type="ECO:0000256" key="2">
    <source>
        <dbReference type="ARBA" id="ARBA00005751"/>
    </source>
</evidence>
<evidence type="ECO:0000313" key="13">
    <source>
        <dbReference type="Proteomes" id="UP000218831"/>
    </source>
</evidence>
<feature type="transmembrane region" description="Helical" evidence="10">
    <location>
        <begin position="207"/>
        <end position="228"/>
    </location>
</feature>
<proteinExistence type="inferred from homology"/>
<dbReference type="InterPro" id="IPR030659">
    <property type="entry name" value="SecY_CS"/>
</dbReference>
<keyword evidence="7 10" id="KW-0811">Translocation</keyword>
<keyword evidence="13" id="KW-1185">Reference proteome</keyword>
<feature type="transmembrane region" description="Helical" evidence="10">
    <location>
        <begin position="389"/>
        <end position="408"/>
    </location>
</feature>
<keyword evidence="3 10" id="KW-0813">Transport</keyword>
<dbReference type="Gene3D" id="1.10.3370.10">
    <property type="entry name" value="SecY subunit domain"/>
    <property type="match status" value="1"/>
</dbReference>
<keyword evidence="8 10" id="KW-0472">Membrane</keyword>
<dbReference type="RefSeq" id="WP_095607752.1">
    <property type="nucleotide sequence ID" value="NZ_NSKE01000015.1"/>
</dbReference>
<dbReference type="OrthoDB" id="9809248at2"/>
<evidence type="ECO:0000256" key="7">
    <source>
        <dbReference type="ARBA" id="ARBA00023010"/>
    </source>
</evidence>
<dbReference type="PIRSF" id="PIRSF004557">
    <property type="entry name" value="SecY"/>
    <property type="match status" value="1"/>
</dbReference>
<evidence type="ECO:0000256" key="3">
    <source>
        <dbReference type="ARBA" id="ARBA00022448"/>
    </source>
</evidence>
<feature type="transmembrane region" description="Helical" evidence="10">
    <location>
        <begin position="143"/>
        <end position="169"/>
    </location>
</feature>
<dbReference type="HAMAP" id="MF_01465">
    <property type="entry name" value="SecY"/>
    <property type="match status" value="1"/>
</dbReference>
<sequence>MSLVENFRNIFKIEELKNRIFYVIGILMVYRIGSFVTLPGVDATQLTQQAGNASSLLGLFDMFVGGAFSRAGVFALGIMPYITAAIIIQLMGAVVPYFQKLQREGEEGRRKINRLTRYGTVGITLVQSIGFSINLMATSPNAIVVSNFTFVLTSMIILTAGTTFVMWLGERISDRGIGNGISIIIMIGIIARLPASLINEVTTKGNLIIVIVEIAALLLVIAACVLLTQGVRKVPVQYAKRVVGRKVYGGTTQYLPLRLNAAGVMPIIFAQSIMFIPSTIGTFFPNNQTVQMLTAWSSDFTGITYSIIFGVIVVFFTYFYTAITVNPREMADTMKRQGGFIPGVRPGNQTVEFIDNILTKVTLPGSIFLAIIAIMPAIVARMGVTPGFALFYGGTSLLIIVGVALDTLQQIESHLMMRHYDGFMKTGKMKGRRRA</sequence>
<dbReference type="GO" id="GO:0005886">
    <property type="term" value="C:plasma membrane"/>
    <property type="evidence" value="ECO:0007669"/>
    <property type="project" value="UniProtKB-SubCell"/>
</dbReference>
<dbReference type="PRINTS" id="PR00303">
    <property type="entry name" value="SECYTRNLCASE"/>
</dbReference>
<feature type="transmembrane region" description="Helical" evidence="10">
    <location>
        <begin position="303"/>
        <end position="325"/>
    </location>
</feature>
<evidence type="ECO:0000256" key="8">
    <source>
        <dbReference type="ARBA" id="ARBA00023136"/>
    </source>
</evidence>
<feature type="transmembrane region" description="Helical" evidence="10">
    <location>
        <begin position="78"/>
        <end position="98"/>
    </location>
</feature>
<dbReference type="GO" id="GO:0006605">
    <property type="term" value="P:protein targeting"/>
    <property type="evidence" value="ECO:0007669"/>
    <property type="project" value="UniProtKB-UniRule"/>
</dbReference>
<comment type="subunit">
    <text evidence="10">Component of the Sec protein translocase complex. Heterotrimer consisting of SecY, SecE and SecG subunits. The heterotrimers can form oligomers, although 1 heterotrimer is thought to be able to translocate proteins. Interacts with the ribosome. Interacts with SecDF, and other proteins may be involved. Interacts with SecA.</text>
</comment>
<dbReference type="PROSITE" id="PS00756">
    <property type="entry name" value="SECY_2"/>
    <property type="match status" value="1"/>
</dbReference>
<dbReference type="GO" id="GO:0043952">
    <property type="term" value="P:protein transport by the Sec complex"/>
    <property type="evidence" value="ECO:0007669"/>
    <property type="project" value="UniProtKB-UniRule"/>
</dbReference>
<dbReference type="GO" id="GO:0065002">
    <property type="term" value="P:intracellular protein transmembrane transport"/>
    <property type="evidence" value="ECO:0007669"/>
    <property type="project" value="UniProtKB-UniRule"/>
</dbReference>
<keyword evidence="5 10" id="KW-0653">Protein transport</keyword>
<dbReference type="SUPFAM" id="SSF103491">
    <property type="entry name" value="Preprotein translocase SecY subunit"/>
    <property type="match status" value="1"/>
</dbReference>
<evidence type="ECO:0000256" key="6">
    <source>
        <dbReference type="ARBA" id="ARBA00022989"/>
    </source>
</evidence>
<dbReference type="InterPro" id="IPR023201">
    <property type="entry name" value="SecY_dom_sf"/>
</dbReference>
<accession>A0A2A2G754</accession>
<feature type="transmembrane region" description="Helical" evidence="10">
    <location>
        <begin position="176"/>
        <end position="195"/>
    </location>
</feature>
<evidence type="ECO:0000256" key="9">
    <source>
        <dbReference type="ARBA" id="ARBA00039733"/>
    </source>
</evidence>
<dbReference type="Proteomes" id="UP000218831">
    <property type="component" value="Unassembled WGS sequence"/>
</dbReference>
<organism evidence="12 13">
    <name type="scientific">Fodinibius salipaludis</name>
    <dbReference type="NCBI Taxonomy" id="2032627"/>
    <lineage>
        <taxon>Bacteria</taxon>
        <taxon>Pseudomonadati</taxon>
        <taxon>Balneolota</taxon>
        <taxon>Balneolia</taxon>
        <taxon>Balneolales</taxon>
        <taxon>Balneolaceae</taxon>
        <taxon>Fodinibius</taxon>
    </lineage>
</organism>
<gene>
    <name evidence="10" type="primary">secY</name>
    <name evidence="12" type="ORF">CK503_15525</name>
</gene>
<evidence type="ECO:0000256" key="5">
    <source>
        <dbReference type="ARBA" id="ARBA00022927"/>
    </source>
</evidence>
<dbReference type="FunFam" id="1.10.3370.10:FF:000001">
    <property type="entry name" value="Preprotein translocase subunit SecY"/>
    <property type="match status" value="1"/>
</dbReference>
<dbReference type="InterPro" id="IPR026593">
    <property type="entry name" value="SecY"/>
</dbReference>
<comment type="function">
    <text evidence="10">The central subunit of the protein translocation channel SecYEG. Consists of two halves formed by TMs 1-5 and 6-10. These two domains form a lateral gate at the front which open onto the bilayer between TMs 2 and 7, and are clamped together by SecE at the back. The channel is closed by both a pore ring composed of hydrophobic SecY resides and a short helix (helix 2A) on the extracellular side of the membrane which forms a plug. The plug probably moves laterally to allow the channel to open. The ring and the pore may move independently.</text>
</comment>
<name>A0A2A2G754_9BACT</name>
<dbReference type="AlphaFoldDB" id="A0A2A2G754"/>
<keyword evidence="4 10" id="KW-0812">Transmembrane</keyword>
<feature type="transmembrane region" description="Helical" evidence="10">
    <location>
        <begin position="20"/>
        <end position="41"/>
    </location>
</feature>
<comment type="similarity">
    <text evidence="2 10 11">Belongs to the SecY/SEC61-alpha family.</text>
</comment>
<protein>
    <recommendedName>
        <fullName evidence="9 10">Protein translocase subunit SecY</fullName>
    </recommendedName>
</protein>
<comment type="subcellular location">
    <subcellularLocation>
        <location evidence="10">Cell membrane</location>
        <topology evidence="10">Multi-pass membrane protein</topology>
    </subcellularLocation>
    <subcellularLocation>
        <location evidence="1">Membrane</location>
        <topology evidence="1">Multi-pass membrane protein</topology>
    </subcellularLocation>
</comment>
<keyword evidence="6 10" id="KW-1133">Transmembrane helix</keyword>
<comment type="caution">
    <text evidence="12">The sequence shown here is derived from an EMBL/GenBank/DDBJ whole genome shotgun (WGS) entry which is preliminary data.</text>
</comment>
<dbReference type="InterPro" id="IPR002208">
    <property type="entry name" value="SecY/SEC61-alpha"/>
</dbReference>
<dbReference type="NCBIfam" id="TIGR00967">
    <property type="entry name" value="3a0501s007"/>
    <property type="match status" value="1"/>
</dbReference>
<feature type="transmembrane region" description="Helical" evidence="10">
    <location>
        <begin position="361"/>
        <end position="383"/>
    </location>
</feature>
<feature type="transmembrane region" description="Helical" evidence="10">
    <location>
        <begin position="118"/>
        <end position="137"/>
    </location>
</feature>
<dbReference type="PANTHER" id="PTHR10906">
    <property type="entry name" value="SECY/SEC61-ALPHA FAMILY MEMBER"/>
    <property type="match status" value="1"/>
</dbReference>
<evidence type="ECO:0000256" key="11">
    <source>
        <dbReference type="RuleBase" id="RU004349"/>
    </source>
</evidence>
<dbReference type="Pfam" id="PF00344">
    <property type="entry name" value="SecY"/>
    <property type="match status" value="1"/>
</dbReference>
<evidence type="ECO:0000256" key="1">
    <source>
        <dbReference type="ARBA" id="ARBA00004141"/>
    </source>
</evidence>
<reference evidence="12 13" key="1">
    <citation type="submission" date="2017-08" db="EMBL/GenBank/DDBJ databases">
        <title>Aliifodinibius alkalisoli sp. nov., isolated from saline alkaline soil.</title>
        <authorList>
            <person name="Liu D."/>
            <person name="Zhang G."/>
        </authorList>
    </citation>
    <scope>NUCLEOTIDE SEQUENCE [LARGE SCALE GENOMIC DNA]</scope>
    <source>
        <strain evidence="12 13">WN023</strain>
    </source>
</reference>
<evidence type="ECO:0000313" key="12">
    <source>
        <dbReference type="EMBL" id="PAU92689.1"/>
    </source>
</evidence>
<evidence type="ECO:0000256" key="4">
    <source>
        <dbReference type="ARBA" id="ARBA00022692"/>
    </source>
</evidence>
<dbReference type="EMBL" id="NSKE01000015">
    <property type="protein sequence ID" value="PAU92689.1"/>
    <property type="molecule type" value="Genomic_DNA"/>
</dbReference>
<keyword evidence="10" id="KW-1003">Cell membrane</keyword>
<evidence type="ECO:0000256" key="10">
    <source>
        <dbReference type="HAMAP-Rule" id="MF_01465"/>
    </source>
</evidence>
<feature type="transmembrane region" description="Helical" evidence="10">
    <location>
        <begin position="261"/>
        <end position="283"/>
    </location>
</feature>